<dbReference type="EMBL" id="CAJNDS010002224">
    <property type="protein sequence ID" value="CAE7381071.1"/>
    <property type="molecule type" value="Genomic_DNA"/>
</dbReference>
<dbReference type="PANTHER" id="PTHR35748:SF1">
    <property type="entry name" value="OS05G0358400 PROTEIN"/>
    <property type="match status" value="1"/>
</dbReference>
<accession>A0A812QIX8</accession>
<name>A0A812QIX8_9DINO</name>
<sequence>MESSKDFSAATTARFPAALQAGSATTTTILAYGALLSEASSRLTFPHLTNFRYVRIRGYRRVFAQPHLFLLQQGLIGRPGDTTLRLASLSAEPCPKKPESSFVVAAFDVQLDDEQRAAFVQREASYDIVAVPYFPLEPLRPVKVEKEKEEEEHPAPDGMGVICLASADDRQPPQVLAQLAKDHANLAFPGTIWHWPHDSGLLPANIYLRHCLLAVEKAADASVDSLVVEGARVARDSFWHDTYLADRTTTLAEYLSDSTIYQEVMESRPPPHLATRFGG</sequence>
<keyword evidence="2" id="KW-1185">Reference proteome</keyword>
<evidence type="ECO:0000313" key="1">
    <source>
        <dbReference type="EMBL" id="CAE7381071.1"/>
    </source>
</evidence>
<dbReference type="PANTHER" id="PTHR35748">
    <property type="entry name" value="OS05G0358400 PROTEIN"/>
    <property type="match status" value="1"/>
</dbReference>
<dbReference type="Proteomes" id="UP000604046">
    <property type="component" value="Unassembled WGS sequence"/>
</dbReference>
<dbReference type="OrthoDB" id="565040at2759"/>
<gene>
    <name evidence="1" type="ORF">SNAT2548_LOCUS20801</name>
</gene>
<organism evidence="1 2">
    <name type="scientific">Symbiodinium natans</name>
    <dbReference type="NCBI Taxonomy" id="878477"/>
    <lineage>
        <taxon>Eukaryota</taxon>
        <taxon>Sar</taxon>
        <taxon>Alveolata</taxon>
        <taxon>Dinophyceae</taxon>
        <taxon>Suessiales</taxon>
        <taxon>Symbiodiniaceae</taxon>
        <taxon>Symbiodinium</taxon>
    </lineage>
</organism>
<reference evidence="1" key="1">
    <citation type="submission" date="2021-02" db="EMBL/GenBank/DDBJ databases">
        <authorList>
            <person name="Dougan E. K."/>
            <person name="Rhodes N."/>
            <person name="Thang M."/>
            <person name="Chan C."/>
        </authorList>
    </citation>
    <scope>NUCLEOTIDE SEQUENCE</scope>
</reference>
<protein>
    <submittedName>
        <fullName evidence="1">Uncharacterized protein</fullName>
    </submittedName>
</protein>
<dbReference type="AlphaFoldDB" id="A0A812QIX8"/>
<proteinExistence type="predicted"/>
<comment type="caution">
    <text evidence="1">The sequence shown here is derived from an EMBL/GenBank/DDBJ whole genome shotgun (WGS) entry which is preliminary data.</text>
</comment>
<evidence type="ECO:0000313" key="2">
    <source>
        <dbReference type="Proteomes" id="UP000604046"/>
    </source>
</evidence>